<dbReference type="Gene3D" id="2.60.40.10">
    <property type="entry name" value="Immunoglobulins"/>
    <property type="match status" value="1"/>
</dbReference>
<dbReference type="SUPFAM" id="SSF101898">
    <property type="entry name" value="NHL repeat"/>
    <property type="match status" value="1"/>
</dbReference>
<proteinExistence type="predicted"/>
<dbReference type="SUPFAM" id="SSF63829">
    <property type="entry name" value="Calcium-dependent phosphotriesterase"/>
    <property type="match status" value="1"/>
</dbReference>
<dbReference type="NCBIfam" id="TIGR04183">
    <property type="entry name" value="Por_Secre_tail"/>
    <property type="match status" value="1"/>
</dbReference>
<accession>A0A5M6DND0</accession>
<comment type="caution">
    <text evidence="2">The sequence shown here is derived from an EMBL/GenBank/DDBJ whole genome shotgun (WGS) entry which is preliminary data.</text>
</comment>
<dbReference type="AlphaFoldDB" id="A0A5M6DND0"/>
<dbReference type="Gene3D" id="2.80.10.50">
    <property type="match status" value="5"/>
</dbReference>
<sequence length="1023" mass="110131">MNYKPLIRKNKRTLKDLSSVLLWLFVLIFLIQYTARAENIDPGLDPTFQVPDVWANGTVTQLLPLPENKTLIRGNFEKVHNQSKPGLARLTADGLLDNSFTADVSAYTIQVMAAQSDGKILIGGYVKNNNGTAQPAVVRLNPDGTPDNSFLVQLTPNANGFLLTKILVQPDNKFILVGGFKVKDTAKQDLVRFNANGTPDAGFNVTLVPEIPNQDPTEFIQGIGLQPDNKILLSGFFTQVNGEAIMDLVRLHPNGTVDHTFTSAIMGGVHTFACQADGKILISGWFYDQQDKSFVLARLNPNGSLDTGFDAVEEHDDGYTTYYNAIKAIQLLPDGKILAGGYIYKVNGTEKVAPVVRINSNGTLDKSFNYQMPFTAFAAFRVLPFGILVAGTFNKTVAGECVHLTRLHANGGEDGSFNLALQYRTGVYLAQQPDDKILVYGSFYQVGPLDRRSLARLLPNGHLDVNFNPVFESQGPLYIYAVSVLPDGKILVGGNFTKVNGQPRQALVKLNPNGSLDNTSNFPAIEGYPDVVPEIRSILVQPDNRVIISGVFAKVAGKNKVSLARLNSNGTLDESFNPAVDRGAASRMYYQAGANPSSSKIIMAGLLRFTGADGRQFYKTISRLNEDGTLDNNFALDESSFTSFNSFAVLPDGKILLGGRKGANDPSKLFLCNANGQPDANFSVTLNSSSERILAIAPQPDGKILVGGYFSGINNSSQTNIARLHANGSVDTEFTTNLSSPAFVSSLLTLSDNTIILSRYTLLAGSGDLPAVQKLVFTNNVPPPAEQTITFAPIPNKILGEAPFLLSATASSGLPVAFTVVSGPATIQGNQITLTGAGEVKVRALQAGNNNYKPVALERFFCVNPVKPTLTATGNLLSFSGTAHTNYTYQWYRNGSAIIGATAANYTATQSGDYTLTVSVGDCNSVSSEVQAVNLPEEPATEQIAFFPNPTRQDLQVRATAIASSKIAFRLIAATGKLVWQKETAVVNKQIAEKINLQPFGAGLYVLQINTGSGWVSHKVVKI</sequence>
<dbReference type="InterPro" id="IPR013783">
    <property type="entry name" value="Ig-like_fold"/>
</dbReference>
<evidence type="ECO:0000313" key="2">
    <source>
        <dbReference type="EMBL" id="KAA5549028.1"/>
    </source>
</evidence>
<dbReference type="CDD" id="cd00146">
    <property type="entry name" value="PKD"/>
    <property type="match status" value="1"/>
</dbReference>
<organism evidence="2 3">
    <name type="scientific">Adhaeribacter rhizoryzae</name>
    <dbReference type="NCBI Taxonomy" id="2607907"/>
    <lineage>
        <taxon>Bacteria</taxon>
        <taxon>Pseudomonadati</taxon>
        <taxon>Bacteroidota</taxon>
        <taxon>Cytophagia</taxon>
        <taxon>Cytophagales</taxon>
        <taxon>Hymenobacteraceae</taxon>
        <taxon>Adhaeribacter</taxon>
    </lineage>
</organism>
<dbReference type="PANTHER" id="PTHR42754:SF1">
    <property type="entry name" value="LIPOPROTEIN"/>
    <property type="match status" value="1"/>
</dbReference>
<dbReference type="EMBL" id="VWSF01000001">
    <property type="protein sequence ID" value="KAA5549028.1"/>
    <property type="molecule type" value="Genomic_DNA"/>
</dbReference>
<dbReference type="Pfam" id="PF18962">
    <property type="entry name" value="Por_Secre_tail"/>
    <property type="match status" value="1"/>
</dbReference>
<dbReference type="InterPro" id="IPR026444">
    <property type="entry name" value="Secre_tail"/>
</dbReference>
<reference evidence="2 3" key="1">
    <citation type="submission" date="2019-09" db="EMBL/GenBank/DDBJ databases">
        <title>Genome sequence and assembly of Adhaeribacter sp.</title>
        <authorList>
            <person name="Chhetri G."/>
        </authorList>
    </citation>
    <scope>NUCLEOTIDE SEQUENCE [LARGE SCALE GENOMIC DNA]</scope>
    <source>
        <strain evidence="2 3">DK36</strain>
    </source>
</reference>
<name>A0A5M6DND0_9BACT</name>
<evidence type="ECO:0000313" key="3">
    <source>
        <dbReference type="Proteomes" id="UP000323426"/>
    </source>
</evidence>
<feature type="domain" description="Secretion system C-terminal sorting" evidence="1">
    <location>
        <begin position="947"/>
        <end position="1021"/>
    </location>
</feature>
<keyword evidence="3" id="KW-1185">Reference proteome</keyword>
<dbReference type="RefSeq" id="WP_150086024.1">
    <property type="nucleotide sequence ID" value="NZ_VWSF01000001.1"/>
</dbReference>
<dbReference type="InterPro" id="IPR013431">
    <property type="entry name" value="Delta_60_rpt"/>
</dbReference>
<dbReference type="Proteomes" id="UP000323426">
    <property type="component" value="Unassembled WGS sequence"/>
</dbReference>
<protein>
    <submittedName>
        <fullName evidence="2">T9SS type A sorting domain-containing protein</fullName>
    </submittedName>
</protein>
<dbReference type="PANTHER" id="PTHR42754">
    <property type="entry name" value="ENDOGLUCANASE"/>
    <property type="match status" value="1"/>
</dbReference>
<dbReference type="Pfam" id="PF17164">
    <property type="entry name" value="DUF5122"/>
    <property type="match status" value="10"/>
</dbReference>
<evidence type="ECO:0000259" key="1">
    <source>
        <dbReference type="Pfam" id="PF18962"/>
    </source>
</evidence>
<gene>
    <name evidence="2" type="ORF">F0145_00030</name>
</gene>
<dbReference type="NCBIfam" id="TIGR02608">
    <property type="entry name" value="delta_60_rpt"/>
    <property type="match status" value="11"/>
</dbReference>